<organism evidence="1 2">
    <name type="scientific">Paraburkholderia ultramafica</name>
    <dbReference type="NCBI Taxonomy" id="1544867"/>
    <lineage>
        <taxon>Bacteria</taxon>
        <taxon>Pseudomonadati</taxon>
        <taxon>Pseudomonadota</taxon>
        <taxon>Betaproteobacteria</taxon>
        <taxon>Burkholderiales</taxon>
        <taxon>Burkholderiaceae</taxon>
        <taxon>Paraburkholderia</taxon>
    </lineage>
</organism>
<protein>
    <submittedName>
        <fullName evidence="1">Uncharacterized protein</fullName>
    </submittedName>
</protein>
<keyword evidence="2" id="KW-1185">Reference proteome</keyword>
<proteinExistence type="predicted"/>
<dbReference type="Proteomes" id="UP000494365">
    <property type="component" value="Unassembled WGS sequence"/>
</dbReference>
<dbReference type="EMBL" id="CADIKK010000043">
    <property type="protein sequence ID" value="CAB3805944.1"/>
    <property type="molecule type" value="Genomic_DNA"/>
</dbReference>
<dbReference type="AlphaFoldDB" id="A0A6S7CC44"/>
<name>A0A6S7CC44_9BURK</name>
<evidence type="ECO:0000313" key="2">
    <source>
        <dbReference type="Proteomes" id="UP000494365"/>
    </source>
</evidence>
<sequence length="78" mass="8257">MTPGIHPVSGQPAHLCAIEAPDLQPVHLCASISREQVADRDNLGGAALPELHPFASKVTHLPSVCGVDLAFWQQPEAL</sequence>
<evidence type="ECO:0000313" key="1">
    <source>
        <dbReference type="EMBL" id="CAB3805944.1"/>
    </source>
</evidence>
<dbReference type="RefSeq" id="WP_246279281.1">
    <property type="nucleotide sequence ID" value="NZ_CADIKK010000043.1"/>
</dbReference>
<gene>
    <name evidence="1" type="ORF">LMG28614_06271</name>
</gene>
<accession>A0A6S7CC44</accession>
<reference evidence="1 2" key="1">
    <citation type="submission" date="2020-04" db="EMBL/GenBank/DDBJ databases">
        <authorList>
            <person name="De Canck E."/>
        </authorList>
    </citation>
    <scope>NUCLEOTIDE SEQUENCE [LARGE SCALE GENOMIC DNA]</scope>
    <source>
        <strain evidence="1 2">LMG 28614</strain>
    </source>
</reference>